<dbReference type="InterPro" id="IPR049071">
    <property type="entry name" value="MPI_cupin_dom"/>
</dbReference>
<dbReference type="Pfam" id="PF21621">
    <property type="entry name" value="MPI_cupin_dom"/>
    <property type="match status" value="1"/>
</dbReference>
<keyword evidence="2 5" id="KW-0862">Zinc</keyword>
<dbReference type="PANTHER" id="PTHR42742">
    <property type="entry name" value="TRANSCRIPTIONAL REPRESSOR MPRA"/>
    <property type="match status" value="1"/>
</dbReference>
<dbReference type="GO" id="GO:0005975">
    <property type="term" value="P:carbohydrate metabolic process"/>
    <property type="evidence" value="ECO:0007669"/>
    <property type="project" value="InterPro"/>
</dbReference>
<dbReference type="PIRSF" id="PIRSF036894">
    <property type="entry name" value="PMI_Firm_short"/>
    <property type="match status" value="1"/>
</dbReference>
<organism evidence="9 10">
    <name type="scientific">Flavobacterium cauense R2A-7</name>
    <dbReference type="NCBI Taxonomy" id="1341154"/>
    <lineage>
        <taxon>Bacteria</taxon>
        <taxon>Pseudomonadati</taxon>
        <taxon>Bacteroidota</taxon>
        <taxon>Flavobacteriia</taxon>
        <taxon>Flavobacteriales</taxon>
        <taxon>Flavobacteriaceae</taxon>
        <taxon>Flavobacterium</taxon>
    </lineage>
</organism>
<evidence type="ECO:0000256" key="1">
    <source>
        <dbReference type="ARBA" id="ARBA00022723"/>
    </source>
</evidence>
<dbReference type="InterPro" id="IPR014710">
    <property type="entry name" value="RmlC-like_jellyroll"/>
</dbReference>
<reference evidence="9 10" key="1">
    <citation type="journal article" date="2015" name="Stand. Genomic Sci.">
        <title>Genomic Encyclopedia of Bacterial and Archaeal Type Strains, Phase III: the genomes of soil and plant-associated and newly described type strains.</title>
        <authorList>
            <person name="Whitman W.B."/>
            <person name="Woyke T."/>
            <person name="Klenk H.P."/>
            <person name="Zhou Y."/>
            <person name="Lilburn T.G."/>
            <person name="Beck B.J."/>
            <person name="De Vos P."/>
            <person name="Vandamme P."/>
            <person name="Eisen J.A."/>
            <person name="Garrity G."/>
            <person name="Hugenholtz P."/>
            <person name="Kyrpides N.C."/>
        </authorList>
    </citation>
    <scope>NUCLEOTIDE SEQUENCE [LARGE SCALE GENOMIC DNA]</scope>
    <source>
        <strain evidence="9 10">CGMCC 1.7270</strain>
    </source>
</reference>
<evidence type="ECO:0000256" key="2">
    <source>
        <dbReference type="ARBA" id="ARBA00022833"/>
    </source>
</evidence>
<feature type="domain" description="Phosphomannose isomerase type I catalytic" evidence="7">
    <location>
        <begin position="11"/>
        <end position="117"/>
    </location>
</feature>
<protein>
    <recommendedName>
        <fullName evidence="3">Phosphohexomutase</fullName>
    </recommendedName>
    <alternativeName>
        <fullName evidence="4">Phosphomannose isomerase</fullName>
    </alternativeName>
</protein>
<dbReference type="InterPro" id="IPR014628">
    <property type="entry name" value="Man6P_isomerase_Firm_short"/>
</dbReference>
<comment type="cofactor">
    <cofactor evidence="5">
        <name>Zn(2+)</name>
        <dbReference type="ChEBI" id="CHEBI:29105"/>
    </cofactor>
    <text evidence="5">Binds 1 zinc ion per subunit.</text>
</comment>
<feature type="binding site" evidence="5">
    <location>
        <position position="180"/>
    </location>
    <ligand>
        <name>Zn(2+)</name>
        <dbReference type="ChEBI" id="CHEBI:29105"/>
    </ligand>
</feature>
<evidence type="ECO:0000313" key="10">
    <source>
        <dbReference type="Proteomes" id="UP000319848"/>
    </source>
</evidence>
<accession>V6S8Q1</accession>
<dbReference type="STRING" id="1341154.FCR2A7T_10700"/>
<dbReference type="CDD" id="cd07010">
    <property type="entry name" value="cupin_PMI_type_I_N_bac"/>
    <property type="match status" value="1"/>
</dbReference>
<feature type="binding site" evidence="5">
    <location>
        <position position="105"/>
    </location>
    <ligand>
        <name>Zn(2+)</name>
        <dbReference type="ChEBI" id="CHEBI:29105"/>
    </ligand>
</feature>
<gene>
    <name evidence="9" type="ORF">IP98_01672</name>
</gene>
<evidence type="ECO:0000313" key="9">
    <source>
        <dbReference type="EMBL" id="TWI12098.1"/>
    </source>
</evidence>
<dbReference type="AlphaFoldDB" id="V6S8Q1"/>
<evidence type="ECO:0000256" key="6">
    <source>
        <dbReference type="PIRSR" id="PIRSR036894-2"/>
    </source>
</evidence>
<sequence>MNFDCYPLVFKPIIKDRIWGGEKLHTLLNKEIATQTAGESWEISTVPGDVSIVENGKFSGVSLNELLQKYPKEILGTTVYERFGNEFPLLFKFLDARDDLSIQLHPNDLLAKKRHNSFGKTEMWYVIQADAKAEIIVGFKDKSSSEEFLHHLEQKSLPFILNRIPVKKGDVFFLETGTIHAIGAGVVIAEIQQTSDITYRIYDWDRVDAQGNSRELHIDLALDAITYDVVQAQRKYESNVNAGNLAVHCPYFTTNVIPLDGKMHFSTDRSSFRVLVCTEGEFYVEMNSYLKYSFQKGDTVLLPAALTDFELVGKATLLEIFIS</sequence>
<dbReference type="InterPro" id="IPR051804">
    <property type="entry name" value="Carb_Metab_Reg_Kinase/Isom"/>
</dbReference>
<name>V6S8Q1_9FLAO</name>
<dbReference type="PANTHER" id="PTHR42742:SF3">
    <property type="entry name" value="FRUCTOKINASE"/>
    <property type="match status" value="1"/>
</dbReference>
<proteinExistence type="predicted"/>
<keyword evidence="10" id="KW-1185">Reference proteome</keyword>
<evidence type="ECO:0000259" key="8">
    <source>
        <dbReference type="Pfam" id="PF21621"/>
    </source>
</evidence>
<dbReference type="Gene3D" id="2.60.120.10">
    <property type="entry name" value="Jelly Rolls"/>
    <property type="match status" value="2"/>
</dbReference>
<evidence type="ECO:0000256" key="5">
    <source>
        <dbReference type="PIRSR" id="PIRSR036894-1"/>
    </source>
</evidence>
<evidence type="ECO:0000256" key="4">
    <source>
        <dbReference type="ARBA" id="ARBA00030762"/>
    </source>
</evidence>
<dbReference type="EMBL" id="VLKQ01000007">
    <property type="protein sequence ID" value="TWI12098.1"/>
    <property type="molecule type" value="Genomic_DNA"/>
</dbReference>
<keyword evidence="9" id="KW-0413">Isomerase</keyword>
<evidence type="ECO:0000259" key="7">
    <source>
        <dbReference type="Pfam" id="PF20511"/>
    </source>
</evidence>
<feature type="binding site" evidence="5">
    <location>
        <position position="122"/>
    </location>
    <ligand>
        <name>Zn(2+)</name>
        <dbReference type="ChEBI" id="CHEBI:29105"/>
    </ligand>
</feature>
<dbReference type="SUPFAM" id="SSF51182">
    <property type="entry name" value="RmlC-like cupins"/>
    <property type="match status" value="1"/>
</dbReference>
<feature type="domain" description="Mannose-6-phosphate isomerase cupin" evidence="8">
    <location>
        <begin position="247"/>
        <end position="320"/>
    </location>
</feature>
<dbReference type="RefSeq" id="WP_023570232.1">
    <property type="nucleotide sequence ID" value="NZ_AVBI01000012.1"/>
</dbReference>
<dbReference type="OrthoDB" id="9808275at2"/>
<dbReference type="GO" id="GO:0008270">
    <property type="term" value="F:zinc ion binding"/>
    <property type="evidence" value="ECO:0007669"/>
    <property type="project" value="InterPro"/>
</dbReference>
<dbReference type="GO" id="GO:0004476">
    <property type="term" value="F:mannose-6-phosphate isomerase activity"/>
    <property type="evidence" value="ECO:0007669"/>
    <property type="project" value="InterPro"/>
</dbReference>
<dbReference type="Pfam" id="PF20511">
    <property type="entry name" value="PMI_typeI_cat"/>
    <property type="match status" value="1"/>
</dbReference>
<keyword evidence="1 5" id="KW-0479">Metal-binding</keyword>
<dbReference type="Proteomes" id="UP000319848">
    <property type="component" value="Unassembled WGS sequence"/>
</dbReference>
<evidence type="ECO:0000256" key="3">
    <source>
        <dbReference type="ARBA" id="ARBA00029741"/>
    </source>
</evidence>
<feature type="active site" evidence="6">
    <location>
        <position position="200"/>
    </location>
</feature>
<dbReference type="InterPro" id="IPR046457">
    <property type="entry name" value="PMI_typeI_cat"/>
</dbReference>
<dbReference type="InterPro" id="IPR011051">
    <property type="entry name" value="RmlC_Cupin_sf"/>
</dbReference>
<comment type="caution">
    <text evidence="9">The sequence shown here is derived from an EMBL/GenBank/DDBJ whole genome shotgun (WGS) entry which is preliminary data.</text>
</comment>